<reference evidence="1 2" key="1">
    <citation type="journal article" date="2018" name="PLoS Genet.">
        <title>Population sequencing reveals clonal diversity and ancestral inbreeding in the grapevine cultivar Chardonnay.</title>
        <authorList>
            <person name="Roach M.J."/>
            <person name="Johnson D.L."/>
            <person name="Bohlmann J."/>
            <person name="van Vuuren H.J."/>
            <person name="Jones S.J."/>
            <person name="Pretorius I.S."/>
            <person name="Schmidt S.A."/>
            <person name="Borneman A.R."/>
        </authorList>
    </citation>
    <scope>NUCLEOTIDE SEQUENCE [LARGE SCALE GENOMIC DNA]</scope>
    <source>
        <strain evidence="2">cv. Chardonnay</strain>
        <tissue evidence="1">Leaf</tissue>
    </source>
</reference>
<accession>A0A438E0G0</accession>
<dbReference type="AlphaFoldDB" id="A0A438E0G0"/>
<name>A0A438E0G0_VITVI</name>
<comment type="caution">
    <text evidence="1">The sequence shown here is derived from an EMBL/GenBank/DDBJ whole genome shotgun (WGS) entry which is preliminary data.</text>
</comment>
<evidence type="ECO:0000313" key="2">
    <source>
        <dbReference type="Proteomes" id="UP000288805"/>
    </source>
</evidence>
<sequence length="305" mass="34227">MRRFSGVTDNLDLSDLPWQEGPFTWSGGMNSQSMSRLDCFLVSKDWECHFNGVVQSILPRPVFDHFPILLNGGRVGKGPTPFHFKNMWLKEEGDWHPSTNSMDFDRLEGEDVARLEEPFSMEEDFFVLLELSGDKTPSPYELSLAFGSLVGIPKGEGVEDLRDFKPISLVGGLYKLLAKVLANRVENLDDLALELGSKVGALPSSYLGLPLGAQFKFVGSLEASRQWKVWDIRRGVEYHEVRKGNGASLWKAIKKEGYLLSYRIMFSVGNGRRLINLPTNSPNLTLAKSIINYFSRSVFLTEAPS</sequence>
<dbReference type="PANTHER" id="PTHR33710:SF64">
    <property type="entry name" value="ENDONUCLEASE_EXONUCLEASE_PHOSPHATASE DOMAIN-CONTAINING PROTEIN"/>
    <property type="match status" value="1"/>
</dbReference>
<evidence type="ECO:0000313" key="1">
    <source>
        <dbReference type="EMBL" id="RVW40932.1"/>
    </source>
</evidence>
<dbReference type="PANTHER" id="PTHR33710">
    <property type="entry name" value="BNAC02G09200D PROTEIN"/>
    <property type="match status" value="1"/>
</dbReference>
<organism evidence="1 2">
    <name type="scientific">Vitis vinifera</name>
    <name type="common">Grape</name>
    <dbReference type="NCBI Taxonomy" id="29760"/>
    <lineage>
        <taxon>Eukaryota</taxon>
        <taxon>Viridiplantae</taxon>
        <taxon>Streptophyta</taxon>
        <taxon>Embryophyta</taxon>
        <taxon>Tracheophyta</taxon>
        <taxon>Spermatophyta</taxon>
        <taxon>Magnoliopsida</taxon>
        <taxon>eudicotyledons</taxon>
        <taxon>Gunneridae</taxon>
        <taxon>Pentapetalae</taxon>
        <taxon>rosids</taxon>
        <taxon>Vitales</taxon>
        <taxon>Vitaceae</taxon>
        <taxon>Viteae</taxon>
        <taxon>Vitis</taxon>
    </lineage>
</organism>
<dbReference type="Proteomes" id="UP000288805">
    <property type="component" value="Unassembled WGS sequence"/>
</dbReference>
<gene>
    <name evidence="1" type="ORF">CK203_076929</name>
</gene>
<dbReference type="InterPro" id="IPR036691">
    <property type="entry name" value="Endo/exonu/phosph_ase_sf"/>
</dbReference>
<protein>
    <submittedName>
        <fullName evidence="1">Uncharacterized protein</fullName>
    </submittedName>
</protein>
<dbReference type="EMBL" id="QGNW01001448">
    <property type="protein sequence ID" value="RVW40932.1"/>
    <property type="molecule type" value="Genomic_DNA"/>
</dbReference>
<dbReference type="Gene3D" id="3.60.10.10">
    <property type="entry name" value="Endonuclease/exonuclease/phosphatase"/>
    <property type="match status" value="1"/>
</dbReference>
<dbReference type="SUPFAM" id="SSF56219">
    <property type="entry name" value="DNase I-like"/>
    <property type="match status" value="1"/>
</dbReference>
<proteinExistence type="predicted"/>